<dbReference type="AlphaFoldDB" id="A0A0N4UZN0"/>
<evidence type="ECO:0000313" key="5">
    <source>
        <dbReference type="EMBL" id="VDD87655.1"/>
    </source>
</evidence>
<organism evidence="7">
    <name type="scientific">Enterobius vermicularis</name>
    <name type="common">Human pinworm</name>
    <dbReference type="NCBI Taxonomy" id="51028"/>
    <lineage>
        <taxon>Eukaryota</taxon>
        <taxon>Metazoa</taxon>
        <taxon>Ecdysozoa</taxon>
        <taxon>Nematoda</taxon>
        <taxon>Chromadorea</taxon>
        <taxon>Rhabditida</taxon>
        <taxon>Spirurina</taxon>
        <taxon>Oxyuridomorpha</taxon>
        <taxon>Oxyuroidea</taxon>
        <taxon>Oxyuridae</taxon>
        <taxon>Enterobius</taxon>
    </lineage>
</organism>
<reference evidence="5 6" key="2">
    <citation type="submission" date="2018-10" db="EMBL/GenBank/DDBJ databases">
        <authorList>
            <consortium name="Pathogen Informatics"/>
        </authorList>
    </citation>
    <scope>NUCLEOTIDE SEQUENCE [LARGE SCALE GENOMIC DNA]</scope>
</reference>
<keyword evidence="2" id="KW-0689">Ribosomal protein</keyword>
<dbReference type="InterPro" id="IPR035566">
    <property type="entry name" value="Ribosomal_protein_bL20_C"/>
</dbReference>
<evidence type="ECO:0000256" key="1">
    <source>
        <dbReference type="ARBA" id="ARBA00007698"/>
    </source>
</evidence>
<comment type="similarity">
    <text evidence="1">Belongs to the bacterial ribosomal protein bL20 family.</text>
</comment>
<evidence type="ECO:0000256" key="4">
    <source>
        <dbReference type="SAM" id="MobiDB-lite"/>
    </source>
</evidence>
<reference evidence="7" key="1">
    <citation type="submission" date="2017-02" db="UniProtKB">
        <authorList>
            <consortium name="WormBaseParasite"/>
        </authorList>
    </citation>
    <scope>IDENTIFICATION</scope>
</reference>
<dbReference type="SUPFAM" id="SSF74731">
    <property type="entry name" value="Ribosomal protein L20"/>
    <property type="match status" value="1"/>
</dbReference>
<evidence type="ECO:0000256" key="3">
    <source>
        <dbReference type="ARBA" id="ARBA00023274"/>
    </source>
</evidence>
<dbReference type="EMBL" id="UXUI01007451">
    <property type="protein sequence ID" value="VDD87655.1"/>
    <property type="molecule type" value="Genomic_DNA"/>
</dbReference>
<evidence type="ECO:0000256" key="2">
    <source>
        <dbReference type="ARBA" id="ARBA00022980"/>
    </source>
</evidence>
<keyword evidence="3" id="KW-0687">Ribonucleoprotein</keyword>
<dbReference type="STRING" id="51028.A0A0N4UZN0"/>
<dbReference type="Pfam" id="PF00453">
    <property type="entry name" value="Ribosomal_L20"/>
    <property type="match status" value="1"/>
</dbReference>
<dbReference type="Gene3D" id="1.10.1900.20">
    <property type="entry name" value="Ribosomal protein L20"/>
    <property type="match status" value="1"/>
</dbReference>
<keyword evidence="6" id="KW-1185">Reference proteome</keyword>
<feature type="compositionally biased region" description="Basic and acidic residues" evidence="4">
    <location>
        <begin position="171"/>
        <end position="188"/>
    </location>
</feature>
<dbReference type="PANTHER" id="PTHR10986">
    <property type="entry name" value="39S RIBOSOMAL PROTEIN L20"/>
    <property type="match status" value="1"/>
</dbReference>
<evidence type="ECO:0000313" key="6">
    <source>
        <dbReference type="Proteomes" id="UP000274131"/>
    </source>
</evidence>
<protein>
    <submittedName>
        <fullName evidence="7">39S ribosomal protein L20, mitochondrial</fullName>
    </submittedName>
</protein>
<proteinExistence type="inferred from homology"/>
<dbReference type="GO" id="GO:0006412">
    <property type="term" value="P:translation"/>
    <property type="evidence" value="ECO:0007669"/>
    <property type="project" value="InterPro"/>
</dbReference>
<name>A0A0N4UZN0_ENTVE</name>
<feature type="region of interest" description="Disordered" evidence="4">
    <location>
        <begin position="162"/>
        <end position="188"/>
    </location>
</feature>
<dbReference type="GO" id="GO:0005840">
    <property type="term" value="C:ribosome"/>
    <property type="evidence" value="ECO:0007669"/>
    <property type="project" value="UniProtKB-KW"/>
</dbReference>
<sequence length="188" mass="22557">MHISELLCLRRIINSAYHPFLIIPKPAIWRKRESLKRFTAWCYASDRTAVKAGYRKRNKIFLYLNMHREDERRLEKHYADERLFAALNEHHFAYPSFRYMLDKAHILLDNIVLSQLAIYEPKTFKSLVMLTKQMAQEEGHKVITDEEQKYVETEESLFGEPYPRNKVFPRGAKENHKVKPRELKISEY</sequence>
<dbReference type="GO" id="GO:1990904">
    <property type="term" value="C:ribonucleoprotein complex"/>
    <property type="evidence" value="ECO:0007669"/>
    <property type="project" value="UniProtKB-KW"/>
</dbReference>
<dbReference type="GO" id="GO:0003735">
    <property type="term" value="F:structural constituent of ribosome"/>
    <property type="evidence" value="ECO:0007669"/>
    <property type="project" value="InterPro"/>
</dbReference>
<dbReference type="GO" id="GO:0019843">
    <property type="term" value="F:rRNA binding"/>
    <property type="evidence" value="ECO:0007669"/>
    <property type="project" value="InterPro"/>
</dbReference>
<dbReference type="Proteomes" id="UP000274131">
    <property type="component" value="Unassembled WGS sequence"/>
</dbReference>
<dbReference type="InterPro" id="IPR005813">
    <property type="entry name" value="Ribosomal_bL20"/>
</dbReference>
<gene>
    <name evidence="5" type="ORF">EVEC_LOCUS2798</name>
</gene>
<accession>A0A0N4UZN0</accession>
<dbReference type="WBParaSite" id="EVEC_0000309001-mRNA-1">
    <property type="protein sequence ID" value="EVEC_0000309001-mRNA-1"/>
    <property type="gene ID" value="EVEC_0000309001"/>
</dbReference>
<evidence type="ECO:0000313" key="7">
    <source>
        <dbReference type="WBParaSite" id="EVEC_0000309001-mRNA-1"/>
    </source>
</evidence>
<dbReference type="OrthoDB" id="10251781at2759"/>